<evidence type="ECO:0008006" key="5">
    <source>
        <dbReference type="Google" id="ProtNLM"/>
    </source>
</evidence>
<dbReference type="EMBL" id="SMFV01000004">
    <property type="protein sequence ID" value="TCK04027.1"/>
    <property type="molecule type" value="Genomic_DNA"/>
</dbReference>
<organism evidence="3 4">
    <name type="scientific">Phorcysia thermohydrogeniphila</name>
    <dbReference type="NCBI Taxonomy" id="936138"/>
    <lineage>
        <taxon>Bacteria</taxon>
        <taxon>Pseudomonadati</taxon>
        <taxon>Aquificota</taxon>
        <taxon>Aquificia</taxon>
        <taxon>Desulfurobacteriales</taxon>
        <taxon>Desulfurobacteriaceae</taxon>
        <taxon>Phorcysia</taxon>
    </lineage>
</organism>
<comment type="caution">
    <text evidence="3">The sequence shown here is derived from an EMBL/GenBank/DDBJ whole genome shotgun (WGS) entry which is preliminary data.</text>
</comment>
<dbReference type="RefSeq" id="WP_132527079.1">
    <property type="nucleotide sequence ID" value="NZ_SMFV01000004.1"/>
</dbReference>
<evidence type="ECO:0000313" key="4">
    <source>
        <dbReference type="Proteomes" id="UP000295777"/>
    </source>
</evidence>
<keyword evidence="1" id="KW-0175">Coiled coil</keyword>
<feature type="signal peptide" evidence="2">
    <location>
        <begin position="1"/>
        <end position="21"/>
    </location>
</feature>
<evidence type="ECO:0000313" key="3">
    <source>
        <dbReference type="EMBL" id="TCK04027.1"/>
    </source>
</evidence>
<feature type="chain" id="PRO_5020836383" description="Lipoprotein" evidence="2">
    <location>
        <begin position="22"/>
        <end position="247"/>
    </location>
</feature>
<keyword evidence="2" id="KW-0732">Signal</keyword>
<gene>
    <name evidence="3" type="ORF">CLV27_1344</name>
</gene>
<reference evidence="3 4" key="1">
    <citation type="submission" date="2019-03" db="EMBL/GenBank/DDBJ databases">
        <title>Genomic Encyclopedia of Archaeal and Bacterial Type Strains, Phase II (KMG-II): from individual species to whole genera.</title>
        <authorList>
            <person name="Goeker M."/>
        </authorList>
    </citation>
    <scope>NUCLEOTIDE SEQUENCE [LARGE SCALE GENOMIC DNA]</scope>
    <source>
        <strain evidence="3 4">DSM 24425</strain>
    </source>
</reference>
<dbReference type="PROSITE" id="PS51257">
    <property type="entry name" value="PROKAR_LIPOPROTEIN"/>
    <property type="match status" value="1"/>
</dbReference>
<accession>A0A4R1G7H3</accession>
<dbReference type="AlphaFoldDB" id="A0A4R1G7H3"/>
<proteinExistence type="predicted"/>
<protein>
    <recommendedName>
        <fullName evidence="5">Lipoprotein</fullName>
    </recommendedName>
</protein>
<evidence type="ECO:0000256" key="2">
    <source>
        <dbReference type="SAM" id="SignalP"/>
    </source>
</evidence>
<keyword evidence="4" id="KW-1185">Reference proteome</keyword>
<dbReference type="OrthoDB" id="15978at2"/>
<dbReference type="Proteomes" id="UP000295777">
    <property type="component" value="Unassembled WGS sequence"/>
</dbReference>
<feature type="coiled-coil region" evidence="1">
    <location>
        <begin position="219"/>
        <end position="246"/>
    </location>
</feature>
<sequence length="247" mass="28863">MKRWKSLFLIVFLLSSLTSCGDNKEEKNKESPIYSQIQELTNAGILPELDTSEDVKGKEIDGIREDVFKEVEKRYKEELKDKEELYRALLLGAWTAQRIFDIDPTVREQAVKYSILIELEVSCVGDAYDSYMIPYLENKYGRSFPEVLDIKEADEEYAEGLLRVYDIERYIRAITYNTVERAKYYHRLNLSLDGTVSSNIGSRVHNLGFSSCDLLKEMKKEWENGKNILEIDIDELLNRMVERRKES</sequence>
<name>A0A4R1G7H3_9BACT</name>
<evidence type="ECO:0000256" key="1">
    <source>
        <dbReference type="SAM" id="Coils"/>
    </source>
</evidence>